<reference evidence="1 2" key="1">
    <citation type="submission" date="2018-11" db="EMBL/GenBank/DDBJ databases">
        <authorList>
            <consortium name="Pathogen Informatics"/>
        </authorList>
    </citation>
    <scope>NUCLEOTIDE SEQUENCE [LARGE SCALE GENOMIC DNA]</scope>
</reference>
<evidence type="ECO:0008006" key="3">
    <source>
        <dbReference type="Google" id="ProtNLM"/>
    </source>
</evidence>
<keyword evidence="2" id="KW-1185">Reference proteome</keyword>
<name>A0A3P6S904_DIBLA</name>
<evidence type="ECO:0000313" key="2">
    <source>
        <dbReference type="Proteomes" id="UP000281553"/>
    </source>
</evidence>
<gene>
    <name evidence="1" type="ORF">DILT_LOCUS1900</name>
</gene>
<evidence type="ECO:0000313" key="1">
    <source>
        <dbReference type="EMBL" id="VDK52304.1"/>
    </source>
</evidence>
<dbReference type="AlphaFoldDB" id="A0A3P6S904"/>
<proteinExistence type="predicted"/>
<sequence>MNWPPEATTFETATVATAAADISAEFTAKPPLTEADDVPQTLIEASEVLWQFMTFQQDMSSSSAHMADPAWMRELQIIGERLMRLQQKVDRLINAKLDEISTDSTEEAEKSLANLMNVNDELLFCVEDYRRTTRKYEVSMPIHLHILSRPV</sequence>
<organism evidence="1 2">
    <name type="scientific">Dibothriocephalus latus</name>
    <name type="common">Fish tapeworm</name>
    <name type="synonym">Diphyllobothrium latum</name>
    <dbReference type="NCBI Taxonomy" id="60516"/>
    <lineage>
        <taxon>Eukaryota</taxon>
        <taxon>Metazoa</taxon>
        <taxon>Spiralia</taxon>
        <taxon>Lophotrochozoa</taxon>
        <taxon>Platyhelminthes</taxon>
        <taxon>Cestoda</taxon>
        <taxon>Eucestoda</taxon>
        <taxon>Diphyllobothriidea</taxon>
        <taxon>Diphyllobothriidae</taxon>
        <taxon>Dibothriocephalus</taxon>
    </lineage>
</organism>
<dbReference type="Proteomes" id="UP000281553">
    <property type="component" value="Unassembled WGS sequence"/>
</dbReference>
<protein>
    <recommendedName>
        <fullName evidence="3">GAT domain-containing protein</fullName>
    </recommendedName>
</protein>
<accession>A0A3P6S904</accession>
<dbReference type="EMBL" id="UYRU01016771">
    <property type="protein sequence ID" value="VDK52304.1"/>
    <property type="molecule type" value="Genomic_DNA"/>
</dbReference>